<protein>
    <submittedName>
        <fullName evidence="1">Uncharacterized protein</fullName>
    </submittedName>
</protein>
<evidence type="ECO:0000313" key="1">
    <source>
        <dbReference type="EMBL" id="KAK7351072.1"/>
    </source>
</evidence>
<keyword evidence="2" id="KW-1185">Reference proteome</keyword>
<sequence length="96" mass="11050">MVKSYDGFPRINIKFSSEMMYTTIASSLDYIRTLELSSNALISIQALNLRRCCSSITFFFAVQRSKHYLFTLSKMCSQALASSLLLEHSQYCNREK</sequence>
<name>A0AAN9MAT0_CANGL</name>
<gene>
    <name evidence="1" type="ORF">VNO77_10236</name>
</gene>
<organism evidence="1 2">
    <name type="scientific">Canavalia gladiata</name>
    <name type="common">Sword bean</name>
    <name type="synonym">Dolichos gladiatus</name>
    <dbReference type="NCBI Taxonomy" id="3824"/>
    <lineage>
        <taxon>Eukaryota</taxon>
        <taxon>Viridiplantae</taxon>
        <taxon>Streptophyta</taxon>
        <taxon>Embryophyta</taxon>
        <taxon>Tracheophyta</taxon>
        <taxon>Spermatophyta</taxon>
        <taxon>Magnoliopsida</taxon>
        <taxon>eudicotyledons</taxon>
        <taxon>Gunneridae</taxon>
        <taxon>Pentapetalae</taxon>
        <taxon>rosids</taxon>
        <taxon>fabids</taxon>
        <taxon>Fabales</taxon>
        <taxon>Fabaceae</taxon>
        <taxon>Papilionoideae</taxon>
        <taxon>50 kb inversion clade</taxon>
        <taxon>NPAAA clade</taxon>
        <taxon>indigoferoid/millettioid clade</taxon>
        <taxon>Phaseoleae</taxon>
        <taxon>Canavalia</taxon>
    </lineage>
</organism>
<dbReference type="EMBL" id="JAYMYQ010000002">
    <property type="protein sequence ID" value="KAK7351072.1"/>
    <property type="molecule type" value="Genomic_DNA"/>
</dbReference>
<comment type="caution">
    <text evidence="1">The sequence shown here is derived from an EMBL/GenBank/DDBJ whole genome shotgun (WGS) entry which is preliminary data.</text>
</comment>
<dbReference type="Proteomes" id="UP001367508">
    <property type="component" value="Unassembled WGS sequence"/>
</dbReference>
<dbReference type="AlphaFoldDB" id="A0AAN9MAT0"/>
<accession>A0AAN9MAT0</accession>
<proteinExistence type="predicted"/>
<evidence type="ECO:0000313" key="2">
    <source>
        <dbReference type="Proteomes" id="UP001367508"/>
    </source>
</evidence>
<reference evidence="1 2" key="1">
    <citation type="submission" date="2024-01" db="EMBL/GenBank/DDBJ databases">
        <title>The genomes of 5 underutilized Papilionoideae crops provide insights into root nodulation and disease resistanc.</title>
        <authorList>
            <person name="Jiang F."/>
        </authorList>
    </citation>
    <scope>NUCLEOTIDE SEQUENCE [LARGE SCALE GENOMIC DNA]</scope>
    <source>
        <strain evidence="1">LVBAO_FW01</strain>
        <tissue evidence="1">Leaves</tissue>
    </source>
</reference>